<feature type="compositionally biased region" description="Polar residues" evidence="1">
    <location>
        <begin position="460"/>
        <end position="477"/>
    </location>
</feature>
<dbReference type="Pfam" id="PF14244">
    <property type="entry name" value="Retrotran_gag_3"/>
    <property type="match status" value="1"/>
</dbReference>
<dbReference type="eggNOG" id="KOG0017">
    <property type="taxonomic scope" value="Eukaryota"/>
</dbReference>
<evidence type="ECO:0000313" key="5">
    <source>
        <dbReference type="RefSeq" id="XP_010256546.1"/>
    </source>
</evidence>
<dbReference type="InterPro" id="IPR054722">
    <property type="entry name" value="PolX-like_BBD"/>
</dbReference>
<proteinExistence type="predicted"/>
<dbReference type="OrthoDB" id="1748682at2759"/>
<name>A0A1U7ZSN4_NELNU</name>
<keyword evidence="4" id="KW-1185">Reference proteome</keyword>
<dbReference type="KEGG" id="nnu:104596929"/>
<reference evidence="5" key="1">
    <citation type="submission" date="2025-08" db="UniProtKB">
        <authorList>
            <consortium name="RefSeq"/>
        </authorList>
    </citation>
    <scope>IDENTIFICATION</scope>
</reference>
<protein>
    <submittedName>
        <fullName evidence="5">Uncharacterized protein LOC104596929</fullName>
    </submittedName>
</protein>
<evidence type="ECO:0000259" key="2">
    <source>
        <dbReference type="Pfam" id="PF14244"/>
    </source>
</evidence>
<evidence type="ECO:0000256" key="1">
    <source>
        <dbReference type="SAM" id="MobiDB-lite"/>
    </source>
</evidence>
<evidence type="ECO:0000259" key="3">
    <source>
        <dbReference type="Pfam" id="PF22936"/>
    </source>
</evidence>
<dbReference type="InterPro" id="IPR029472">
    <property type="entry name" value="Copia-like_N"/>
</dbReference>
<feature type="domain" description="Retrotransposon Copia-like N-terminal" evidence="2">
    <location>
        <begin position="165"/>
        <end position="209"/>
    </location>
</feature>
<sequence length="657" mass="73891">MVSEPGHSGDQRRQRRSISGDFEPVISGDFGSAISGDNVLRCASVRHCVFRTSGGTSVIAVSFDFEPVISGDFGSAISGDKRRHFGDHRLLRRTAVAFLLVSEVSLFIVFFDEQWRHFEFFRRISILWQFLFSGTNTILDMAENKDQGGSQCPRNVISPYLLSTNNNPGSVITQIQLRGDNYDEWARAIRTVLRAKKKFGFIDGSVKQPSEDSVELEDLWMVNSMLVSWILNNIEPNLRSTVTYTEIVKTLWDDIKERFSVGNGPRVQQLKSELVNCKQRGMTILNYYGKLKMIWEELGNYEQYPTCQCGKCNCDISRAWDKKRDEEKLHQFLMGLDDMVYGGVRSHILSTKPLPNLNRAYAIVVQEEQVQTMTRAKEEKVEAVAFATHTGKRQSEGRDKNTVCTHCNKTGHEVESCFQLIGYTEWWGDRPKNNTRGTGRGRGGQKQRTGAGGKGRDSQAKANTTKASVQGNTSQGESIDAAKTGLNGLSSEQWNMLLNLLNTQKEGSQQLSGKQKLSEWIINIGASHHMTGNLKSIRDIKNIIPCSVGLPDGKATIAEKEDTIALDDHLKLTSVLYVPSLNCNLLFVSQLIEESNCIVQFTNKFYVIQDRTTRMLIGAGEQREGLLFPEHCINKSNEDYREQNVRYLTSKVGASFL</sequence>
<dbReference type="RefSeq" id="XP_010256546.1">
    <property type="nucleotide sequence ID" value="XM_010258244.1"/>
</dbReference>
<dbReference type="OMA" id="INIGASH"/>
<evidence type="ECO:0000313" key="4">
    <source>
        <dbReference type="Proteomes" id="UP000189703"/>
    </source>
</evidence>
<accession>A0A1U7ZSN4</accession>
<dbReference type="PANTHER" id="PTHR37610:SF101">
    <property type="entry name" value="(RAPE) HYPOTHETICAL PROTEIN"/>
    <property type="match status" value="1"/>
</dbReference>
<organism evidence="4 5">
    <name type="scientific">Nelumbo nucifera</name>
    <name type="common">Sacred lotus</name>
    <dbReference type="NCBI Taxonomy" id="4432"/>
    <lineage>
        <taxon>Eukaryota</taxon>
        <taxon>Viridiplantae</taxon>
        <taxon>Streptophyta</taxon>
        <taxon>Embryophyta</taxon>
        <taxon>Tracheophyta</taxon>
        <taxon>Spermatophyta</taxon>
        <taxon>Magnoliopsida</taxon>
        <taxon>Proteales</taxon>
        <taxon>Nelumbonaceae</taxon>
        <taxon>Nelumbo</taxon>
    </lineage>
</organism>
<dbReference type="InParanoid" id="A0A1U7ZSN4"/>
<gene>
    <name evidence="5" type="primary">LOC104596929</name>
</gene>
<feature type="domain" description="Retrovirus-related Pol polyprotein from transposon TNT 1-94-like beta-barrel" evidence="3">
    <location>
        <begin position="520"/>
        <end position="594"/>
    </location>
</feature>
<dbReference type="AlphaFoldDB" id="A0A1U7ZSN4"/>
<feature type="region of interest" description="Disordered" evidence="1">
    <location>
        <begin position="429"/>
        <end position="480"/>
    </location>
</feature>
<dbReference type="Proteomes" id="UP000189703">
    <property type="component" value="Unplaced"/>
</dbReference>
<dbReference type="PANTHER" id="PTHR37610">
    <property type="entry name" value="CCHC-TYPE DOMAIN-CONTAINING PROTEIN"/>
    <property type="match status" value="1"/>
</dbReference>
<dbReference type="Pfam" id="PF22936">
    <property type="entry name" value="Pol_BBD"/>
    <property type="match status" value="1"/>
</dbReference>
<dbReference type="GeneID" id="104596929"/>